<comment type="caution">
    <text evidence="2">The sequence shown here is derived from an EMBL/GenBank/DDBJ whole genome shotgun (WGS) entry which is preliminary data.</text>
</comment>
<evidence type="ECO:0000313" key="3">
    <source>
        <dbReference type="Proteomes" id="UP000198287"/>
    </source>
</evidence>
<keyword evidence="3" id="KW-1185">Reference proteome</keyword>
<keyword evidence="1" id="KW-0812">Transmembrane</keyword>
<protein>
    <submittedName>
        <fullName evidence="2">Cytochrome c oxidase subunit 3</fullName>
    </submittedName>
</protein>
<accession>A0A226CZS0</accession>
<organism evidence="2 3">
    <name type="scientific">Folsomia candida</name>
    <name type="common">Springtail</name>
    <dbReference type="NCBI Taxonomy" id="158441"/>
    <lineage>
        <taxon>Eukaryota</taxon>
        <taxon>Metazoa</taxon>
        <taxon>Ecdysozoa</taxon>
        <taxon>Arthropoda</taxon>
        <taxon>Hexapoda</taxon>
        <taxon>Collembola</taxon>
        <taxon>Entomobryomorpha</taxon>
        <taxon>Isotomoidea</taxon>
        <taxon>Isotomidae</taxon>
        <taxon>Proisotominae</taxon>
        <taxon>Folsomia</taxon>
    </lineage>
</organism>
<evidence type="ECO:0000256" key="1">
    <source>
        <dbReference type="SAM" id="Phobius"/>
    </source>
</evidence>
<sequence>MYQPPLQGYPLGYPDPQGYPAPQGRPQVPVKNPCSCCGTLTSAVKAIAITYIVLFGLATVVFALEAGGTVPQQEKSVNLDATKQYETFSAAGFFLICVSSIALLCGVKRRSIGACQMWLGVNILIGLAFVGYSLMQMLKYKEYSHTVHILIGIVITFYPPYVVYWFVQEIRLNPRGFGGAGGGGGGMMPPPPEQSFYQPAYPNAMPTSGYSVTYQSSYQAQQDVATSGG</sequence>
<proteinExistence type="predicted"/>
<dbReference type="EMBL" id="LNIX01000050">
    <property type="protein sequence ID" value="OXA37977.1"/>
    <property type="molecule type" value="Genomic_DNA"/>
</dbReference>
<feature type="transmembrane region" description="Helical" evidence="1">
    <location>
        <begin position="147"/>
        <end position="167"/>
    </location>
</feature>
<keyword evidence="1" id="KW-0472">Membrane</keyword>
<dbReference type="AlphaFoldDB" id="A0A226CZS0"/>
<feature type="transmembrane region" description="Helical" evidence="1">
    <location>
        <begin position="48"/>
        <end position="67"/>
    </location>
</feature>
<dbReference type="Proteomes" id="UP000198287">
    <property type="component" value="Unassembled WGS sequence"/>
</dbReference>
<name>A0A226CZS0_FOLCA</name>
<keyword evidence="1" id="KW-1133">Transmembrane helix</keyword>
<feature type="transmembrane region" description="Helical" evidence="1">
    <location>
        <begin position="87"/>
        <end position="105"/>
    </location>
</feature>
<gene>
    <name evidence="2" type="ORF">Fcan01_27299</name>
</gene>
<feature type="transmembrane region" description="Helical" evidence="1">
    <location>
        <begin position="117"/>
        <end position="135"/>
    </location>
</feature>
<reference evidence="2 3" key="1">
    <citation type="submission" date="2015-12" db="EMBL/GenBank/DDBJ databases">
        <title>The genome of Folsomia candida.</title>
        <authorList>
            <person name="Faddeeva A."/>
            <person name="Derks M.F."/>
            <person name="Anvar Y."/>
            <person name="Smit S."/>
            <person name="Van Straalen N."/>
            <person name="Roelofs D."/>
        </authorList>
    </citation>
    <scope>NUCLEOTIDE SEQUENCE [LARGE SCALE GENOMIC DNA]</scope>
    <source>
        <strain evidence="2 3">VU population</strain>
        <tissue evidence="2">Whole body</tissue>
    </source>
</reference>
<evidence type="ECO:0000313" key="2">
    <source>
        <dbReference type="EMBL" id="OXA37977.1"/>
    </source>
</evidence>